<name>A0A543I3K8_9MICO</name>
<dbReference type="InterPro" id="IPR051797">
    <property type="entry name" value="TrmB-like"/>
</dbReference>
<dbReference type="PANTHER" id="PTHR34293">
    <property type="entry name" value="HTH-TYPE TRANSCRIPTIONAL REGULATOR TRMBL2"/>
    <property type="match status" value="1"/>
</dbReference>
<dbReference type="InterPro" id="IPR000792">
    <property type="entry name" value="Tscrpt_reg_LuxR_C"/>
</dbReference>
<dbReference type="SUPFAM" id="SSF46894">
    <property type="entry name" value="C-terminal effector domain of the bipartite response regulators"/>
    <property type="match status" value="1"/>
</dbReference>
<proteinExistence type="predicted"/>
<dbReference type="PANTHER" id="PTHR34293:SF1">
    <property type="entry name" value="HTH-TYPE TRANSCRIPTIONAL REGULATOR TRMBL2"/>
    <property type="match status" value="1"/>
</dbReference>
<gene>
    <name evidence="2" type="ORF">FBY41_1565</name>
</gene>
<evidence type="ECO:0000259" key="1">
    <source>
        <dbReference type="SMART" id="SM00421"/>
    </source>
</evidence>
<dbReference type="RefSeq" id="WP_141842880.1">
    <property type="nucleotide sequence ID" value="NZ_VFPM01000001.1"/>
</dbReference>
<evidence type="ECO:0000313" key="2">
    <source>
        <dbReference type="EMBL" id="TQM65179.1"/>
    </source>
</evidence>
<dbReference type="GO" id="GO:0003677">
    <property type="term" value="F:DNA binding"/>
    <property type="evidence" value="ECO:0007669"/>
    <property type="project" value="InterPro"/>
</dbReference>
<dbReference type="InterPro" id="IPR036390">
    <property type="entry name" value="WH_DNA-bd_sf"/>
</dbReference>
<reference evidence="2 3" key="1">
    <citation type="submission" date="2019-06" db="EMBL/GenBank/DDBJ databases">
        <title>Genome sequencing of plant associated microbes to promote plant fitness in Sorghum bicolor and Oryza sativa.</title>
        <authorList>
            <person name="Coleman-Derr D."/>
        </authorList>
    </citation>
    <scope>NUCLEOTIDE SEQUENCE [LARGE SCALE GENOMIC DNA]</scope>
    <source>
        <strain evidence="2 3">KV-663</strain>
    </source>
</reference>
<dbReference type="Proteomes" id="UP000316747">
    <property type="component" value="Unassembled WGS sequence"/>
</dbReference>
<organism evidence="2 3">
    <name type="scientific">Humibacillus xanthopallidus</name>
    <dbReference type="NCBI Taxonomy" id="412689"/>
    <lineage>
        <taxon>Bacteria</taxon>
        <taxon>Bacillati</taxon>
        <taxon>Actinomycetota</taxon>
        <taxon>Actinomycetes</taxon>
        <taxon>Micrococcales</taxon>
        <taxon>Intrasporangiaceae</taxon>
        <taxon>Humibacillus</taxon>
    </lineage>
</organism>
<dbReference type="AlphaFoldDB" id="A0A543I3K8"/>
<feature type="domain" description="HTH luxR-type" evidence="1">
    <location>
        <begin position="280"/>
        <end position="334"/>
    </location>
</feature>
<dbReference type="GO" id="GO:0006355">
    <property type="term" value="P:regulation of DNA-templated transcription"/>
    <property type="evidence" value="ECO:0007669"/>
    <property type="project" value="InterPro"/>
</dbReference>
<evidence type="ECO:0000313" key="3">
    <source>
        <dbReference type="Proteomes" id="UP000316747"/>
    </source>
</evidence>
<dbReference type="SUPFAM" id="SSF46785">
    <property type="entry name" value="Winged helix' DNA-binding domain"/>
    <property type="match status" value="1"/>
</dbReference>
<dbReference type="InterPro" id="IPR016032">
    <property type="entry name" value="Sig_transdc_resp-reg_C-effctor"/>
</dbReference>
<dbReference type="InterPro" id="IPR002831">
    <property type="entry name" value="Tscrpt_reg_TrmB_N"/>
</dbReference>
<dbReference type="Gene3D" id="1.10.10.10">
    <property type="entry name" value="Winged helix-like DNA-binding domain superfamily/Winged helix DNA-binding domain"/>
    <property type="match status" value="2"/>
</dbReference>
<dbReference type="SMART" id="SM00421">
    <property type="entry name" value="HTH_LUXR"/>
    <property type="match status" value="1"/>
</dbReference>
<protein>
    <submittedName>
        <fullName evidence="2">Sugar-specific transcriptional regulator TrmB</fullName>
    </submittedName>
</protein>
<sequence>MSQRLPQQTMTLDVDLTALGLSAAQQHLYQSLVVDGGGTERVLAERWGRTHGEVHAVLRSLRDLGLVEVSTFQGDPPLWFPTAPDVALQGLLNSRRHDLSLAETSVAKLTEIFRQDVNHADVGDLVEVALGAEAVRGRFLQLELGARDEVLSFVDAQPVAVGPEDNQAEQQALDRGVGFRVVIERGALEDAATAGEARDALGANALIRTVDKVPTKLLVIDRAVAMAPLSVRGYDAAAVVIRAPSLVRSLVTLFEAVWAGGVPVVLGPERGVDEGSAPGPDSLDAALLSLMLSGLTDEAVGRQLRMSGRTVQRRLKALMALTGSTTRLQLGWEASERGWVTRRPGT</sequence>
<dbReference type="Pfam" id="PF01978">
    <property type="entry name" value="TrmB"/>
    <property type="match status" value="1"/>
</dbReference>
<comment type="caution">
    <text evidence="2">The sequence shown here is derived from an EMBL/GenBank/DDBJ whole genome shotgun (WGS) entry which is preliminary data.</text>
</comment>
<dbReference type="OrthoDB" id="3369460at2"/>
<dbReference type="InterPro" id="IPR036388">
    <property type="entry name" value="WH-like_DNA-bd_sf"/>
</dbReference>
<accession>A0A543I3K8</accession>
<dbReference type="EMBL" id="VFPM01000001">
    <property type="protein sequence ID" value="TQM65179.1"/>
    <property type="molecule type" value="Genomic_DNA"/>
</dbReference>
<keyword evidence="3" id="KW-1185">Reference proteome</keyword>